<evidence type="ECO:0000256" key="1">
    <source>
        <dbReference type="ARBA" id="ARBA00010396"/>
    </source>
</evidence>
<comment type="function">
    <text evidence="6">Specifically methylates the N4 position of cytidine in position 1402 (C1402) of 16S rRNA.</text>
</comment>
<dbReference type="RefSeq" id="WP_147169101.1">
    <property type="nucleotide sequence ID" value="NZ_VOOR01000055.1"/>
</dbReference>
<keyword evidence="3 6" id="KW-0489">Methyltransferase</keyword>
<feature type="binding site" evidence="6">
    <location>
        <begin position="32"/>
        <end position="34"/>
    </location>
    <ligand>
        <name>S-adenosyl-L-methionine</name>
        <dbReference type="ChEBI" id="CHEBI:59789"/>
    </ligand>
</feature>
<dbReference type="Pfam" id="PF01795">
    <property type="entry name" value="Methyltransf_5"/>
    <property type="match status" value="1"/>
</dbReference>
<feature type="binding site" evidence="6">
    <location>
        <position position="52"/>
    </location>
    <ligand>
        <name>S-adenosyl-L-methionine</name>
        <dbReference type="ChEBI" id="CHEBI:59789"/>
    </ligand>
</feature>
<name>A0A5C6RHN1_9BACT</name>
<keyword evidence="6" id="KW-0963">Cytoplasm</keyword>
<keyword evidence="5 6" id="KW-0949">S-adenosyl-L-methionine</keyword>
<comment type="subcellular location">
    <subcellularLocation>
        <location evidence="6">Cytoplasm</location>
    </subcellularLocation>
</comment>
<evidence type="ECO:0000256" key="5">
    <source>
        <dbReference type="ARBA" id="ARBA00022691"/>
    </source>
</evidence>
<evidence type="ECO:0000313" key="8">
    <source>
        <dbReference type="Proteomes" id="UP000321580"/>
    </source>
</evidence>
<keyword evidence="4 6" id="KW-0808">Transferase</keyword>
<dbReference type="EC" id="2.1.1.199" evidence="6"/>
<dbReference type="Proteomes" id="UP000321580">
    <property type="component" value="Unassembled WGS sequence"/>
</dbReference>
<comment type="similarity">
    <text evidence="1 6">Belongs to the methyltransferase superfamily. RsmH family.</text>
</comment>
<feature type="binding site" evidence="6">
    <location>
        <position position="95"/>
    </location>
    <ligand>
        <name>S-adenosyl-L-methionine</name>
        <dbReference type="ChEBI" id="CHEBI:59789"/>
    </ligand>
</feature>
<dbReference type="Gene3D" id="3.40.50.150">
    <property type="entry name" value="Vaccinia Virus protein VP39"/>
    <property type="match status" value="1"/>
</dbReference>
<dbReference type="PANTHER" id="PTHR11265:SF0">
    <property type="entry name" value="12S RRNA N4-METHYLCYTIDINE METHYLTRANSFERASE"/>
    <property type="match status" value="1"/>
</dbReference>
<dbReference type="PANTHER" id="PTHR11265">
    <property type="entry name" value="S-ADENOSYL-METHYLTRANSFERASE MRAW"/>
    <property type="match status" value="1"/>
</dbReference>
<proteinExistence type="inferred from homology"/>
<evidence type="ECO:0000256" key="2">
    <source>
        <dbReference type="ARBA" id="ARBA00022552"/>
    </source>
</evidence>
<dbReference type="OrthoDB" id="9806637at2"/>
<gene>
    <name evidence="6 7" type="primary">rsmH</name>
    <name evidence="7" type="ORF">FRY97_18720</name>
</gene>
<dbReference type="SUPFAM" id="SSF81799">
    <property type="entry name" value="Putative methyltransferase TM0872, insert domain"/>
    <property type="match status" value="1"/>
</dbReference>
<dbReference type="InterPro" id="IPR023397">
    <property type="entry name" value="SAM-dep_MeTrfase_MraW_recog"/>
</dbReference>
<reference evidence="7 8" key="1">
    <citation type="submission" date="2019-08" db="EMBL/GenBank/DDBJ databases">
        <title>Genome of Phaeodactylibacter luteus.</title>
        <authorList>
            <person name="Bowman J.P."/>
        </authorList>
    </citation>
    <scope>NUCLEOTIDE SEQUENCE [LARGE SCALE GENOMIC DNA]</scope>
    <source>
        <strain evidence="7 8">KCTC 42180</strain>
    </source>
</reference>
<dbReference type="GO" id="GO:0071424">
    <property type="term" value="F:rRNA (cytosine-N4-)-methyltransferase activity"/>
    <property type="evidence" value="ECO:0007669"/>
    <property type="project" value="UniProtKB-UniRule"/>
</dbReference>
<comment type="caution">
    <text evidence="7">The sequence shown here is derived from an EMBL/GenBank/DDBJ whole genome shotgun (WGS) entry which is preliminary data.</text>
</comment>
<accession>A0A5C6RHN1</accession>
<dbReference type="SUPFAM" id="SSF53335">
    <property type="entry name" value="S-adenosyl-L-methionine-dependent methyltransferases"/>
    <property type="match status" value="1"/>
</dbReference>
<keyword evidence="2 6" id="KW-0698">rRNA processing</keyword>
<dbReference type="GO" id="GO:0005737">
    <property type="term" value="C:cytoplasm"/>
    <property type="evidence" value="ECO:0007669"/>
    <property type="project" value="UniProtKB-SubCell"/>
</dbReference>
<evidence type="ECO:0000256" key="4">
    <source>
        <dbReference type="ARBA" id="ARBA00022679"/>
    </source>
</evidence>
<evidence type="ECO:0000256" key="3">
    <source>
        <dbReference type="ARBA" id="ARBA00022603"/>
    </source>
</evidence>
<evidence type="ECO:0000313" key="7">
    <source>
        <dbReference type="EMBL" id="TXB61534.1"/>
    </source>
</evidence>
<organism evidence="7 8">
    <name type="scientific">Phaeodactylibacter luteus</name>
    <dbReference type="NCBI Taxonomy" id="1564516"/>
    <lineage>
        <taxon>Bacteria</taxon>
        <taxon>Pseudomonadati</taxon>
        <taxon>Bacteroidota</taxon>
        <taxon>Saprospiria</taxon>
        <taxon>Saprospirales</taxon>
        <taxon>Haliscomenobacteraceae</taxon>
        <taxon>Phaeodactylibacter</taxon>
    </lineage>
</organism>
<comment type="catalytic activity">
    <reaction evidence="6">
        <text>cytidine(1402) in 16S rRNA + S-adenosyl-L-methionine = N(4)-methylcytidine(1402) in 16S rRNA + S-adenosyl-L-homocysteine + H(+)</text>
        <dbReference type="Rhea" id="RHEA:42928"/>
        <dbReference type="Rhea" id="RHEA-COMP:10286"/>
        <dbReference type="Rhea" id="RHEA-COMP:10287"/>
        <dbReference type="ChEBI" id="CHEBI:15378"/>
        <dbReference type="ChEBI" id="CHEBI:57856"/>
        <dbReference type="ChEBI" id="CHEBI:59789"/>
        <dbReference type="ChEBI" id="CHEBI:74506"/>
        <dbReference type="ChEBI" id="CHEBI:82748"/>
        <dbReference type="EC" id="2.1.1.199"/>
    </reaction>
</comment>
<dbReference type="PIRSF" id="PIRSF004486">
    <property type="entry name" value="MraW"/>
    <property type="match status" value="1"/>
</dbReference>
<dbReference type="Gene3D" id="1.10.150.170">
    <property type="entry name" value="Putative methyltransferase TM0872, insert domain"/>
    <property type="match status" value="1"/>
</dbReference>
<feature type="binding site" evidence="6">
    <location>
        <position position="74"/>
    </location>
    <ligand>
        <name>S-adenosyl-L-methionine</name>
        <dbReference type="ChEBI" id="CHEBI:59789"/>
    </ligand>
</feature>
<dbReference type="InterPro" id="IPR002903">
    <property type="entry name" value="RsmH"/>
</dbReference>
<feature type="binding site" evidence="6">
    <location>
        <position position="102"/>
    </location>
    <ligand>
        <name>S-adenosyl-L-methionine</name>
        <dbReference type="ChEBI" id="CHEBI:59789"/>
    </ligand>
</feature>
<dbReference type="InterPro" id="IPR029063">
    <property type="entry name" value="SAM-dependent_MTases_sf"/>
</dbReference>
<keyword evidence="8" id="KW-1185">Reference proteome</keyword>
<dbReference type="AlphaFoldDB" id="A0A5C6RHN1"/>
<sequence length="299" mass="33516">MTYHLPVLAQPCVDGLVVNADGVYVDVTFGGGGHSRLILDHLSPKGQLLGFDQDEDAQANVPDDSRFTFVQHNFRFLKRFLKLHGHKEVDGILADLGVSSHQLDVPERGFSFRFDAPLDMRMNQQQEETAAGLLRRLSAEELQDILGRYGEVRNARTLAARLVDEQASGRRIDTVGDLLAVAEPLIRGNRARYLAQVFQALRIAVNDEMGALEDFLQQCAEVLKPGGRLVVLSYHSLEDRAVKHFLKTGNVSGEQEKDFYGNISRPFKLITRKAVLPTEKEIRENSRARSAKLRIGEKR</sequence>
<dbReference type="GO" id="GO:0070475">
    <property type="term" value="P:rRNA base methylation"/>
    <property type="evidence" value="ECO:0007669"/>
    <property type="project" value="UniProtKB-UniRule"/>
</dbReference>
<evidence type="ECO:0000256" key="6">
    <source>
        <dbReference type="HAMAP-Rule" id="MF_01007"/>
    </source>
</evidence>
<dbReference type="NCBIfam" id="TIGR00006">
    <property type="entry name" value="16S rRNA (cytosine(1402)-N(4))-methyltransferase RsmH"/>
    <property type="match status" value="1"/>
</dbReference>
<dbReference type="HAMAP" id="MF_01007">
    <property type="entry name" value="16SrRNA_methyltr_H"/>
    <property type="match status" value="1"/>
</dbReference>
<dbReference type="EMBL" id="VOOR01000055">
    <property type="protein sequence ID" value="TXB61534.1"/>
    <property type="molecule type" value="Genomic_DNA"/>
</dbReference>
<protein>
    <recommendedName>
        <fullName evidence="6">Ribosomal RNA small subunit methyltransferase H</fullName>
        <ecNumber evidence="6">2.1.1.199</ecNumber>
    </recommendedName>
    <alternativeName>
        <fullName evidence="6">16S rRNA m(4)C1402 methyltransferase</fullName>
    </alternativeName>
    <alternativeName>
        <fullName evidence="6">rRNA (cytosine-N(4)-)-methyltransferase RsmH</fullName>
    </alternativeName>
</protein>